<dbReference type="Proteomes" id="UP001143328">
    <property type="component" value="Unassembled WGS sequence"/>
</dbReference>
<comment type="caution">
    <text evidence="3">The sequence shown here is derived from an EMBL/GenBank/DDBJ whole genome shotgun (WGS) entry which is preliminary data.</text>
</comment>
<keyword evidence="1 3" id="KW-0378">Hydrolase</keyword>
<dbReference type="InterPro" id="IPR003010">
    <property type="entry name" value="C-N_Hydrolase"/>
</dbReference>
<protein>
    <submittedName>
        <fullName evidence="3">Carbon-nitrogen hydrolase</fullName>
    </submittedName>
</protein>
<evidence type="ECO:0000259" key="2">
    <source>
        <dbReference type="PROSITE" id="PS50263"/>
    </source>
</evidence>
<dbReference type="PROSITE" id="PS50263">
    <property type="entry name" value="CN_HYDROLASE"/>
    <property type="match status" value="1"/>
</dbReference>
<dbReference type="InterPro" id="IPR050345">
    <property type="entry name" value="Aliph_Amidase/BUP"/>
</dbReference>
<evidence type="ECO:0000256" key="1">
    <source>
        <dbReference type="ARBA" id="ARBA00022801"/>
    </source>
</evidence>
<feature type="domain" description="CN hydrolase" evidence="2">
    <location>
        <begin position="104"/>
        <end position="378"/>
    </location>
</feature>
<dbReference type="EMBL" id="BSFN01000003">
    <property type="protein sequence ID" value="GLK88595.1"/>
    <property type="molecule type" value="Genomic_DNA"/>
</dbReference>
<dbReference type="CDD" id="cd07197">
    <property type="entry name" value="nitrilase"/>
    <property type="match status" value="1"/>
</dbReference>
<reference evidence="3" key="1">
    <citation type="journal article" date="2014" name="Int. J. Syst. Evol. Microbiol.">
        <title>Complete genome sequence of Corynebacterium casei LMG S-19264T (=DSM 44701T), isolated from a smear-ripened cheese.</title>
        <authorList>
            <consortium name="US DOE Joint Genome Institute (JGI-PGF)"/>
            <person name="Walter F."/>
            <person name="Albersmeier A."/>
            <person name="Kalinowski J."/>
            <person name="Ruckert C."/>
        </authorList>
    </citation>
    <scope>NUCLEOTIDE SEQUENCE</scope>
    <source>
        <strain evidence="3">VKM B-2935</strain>
    </source>
</reference>
<keyword evidence="4" id="KW-1185">Reference proteome</keyword>
<gene>
    <name evidence="3" type="ORF">GCM10017655_16570</name>
</gene>
<dbReference type="RefSeq" id="WP_271194799.1">
    <property type="nucleotide sequence ID" value="NZ_BSFN01000003.1"/>
</dbReference>
<dbReference type="AlphaFoldDB" id="A0A9W6K6H4"/>
<dbReference type="SUPFAM" id="SSF56317">
    <property type="entry name" value="Carbon-nitrogen hydrolase"/>
    <property type="match status" value="1"/>
</dbReference>
<name>A0A9W6K6H4_9PSED</name>
<reference evidence="3" key="2">
    <citation type="submission" date="2023-01" db="EMBL/GenBank/DDBJ databases">
        <authorList>
            <person name="Sun Q."/>
            <person name="Evtushenko L."/>
        </authorList>
    </citation>
    <scope>NUCLEOTIDE SEQUENCE</scope>
    <source>
        <strain evidence="3">VKM B-2935</strain>
    </source>
</reference>
<dbReference type="InterPro" id="IPR036526">
    <property type="entry name" value="C-N_Hydrolase_sf"/>
</dbReference>
<proteinExistence type="predicted"/>
<evidence type="ECO:0000313" key="4">
    <source>
        <dbReference type="Proteomes" id="UP001143328"/>
    </source>
</evidence>
<dbReference type="Gene3D" id="3.60.110.10">
    <property type="entry name" value="Carbon-nitrogen hydrolase"/>
    <property type="match status" value="1"/>
</dbReference>
<organism evidence="3 4">
    <name type="scientific">Pseudomonas turukhanskensis</name>
    <dbReference type="NCBI Taxonomy" id="1806536"/>
    <lineage>
        <taxon>Bacteria</taxon>
        <taxon>Pseudomonadati</taxon>
        <taxon>Pseudomonadota</taxon>
        <taxon>Gammaproteobacteria</taxon>
        <taxon>Pseudomonadales</taxon>
        <taxon>Pseudomonadaceae</taxon>
        <taxon>Pseudomonas</taxon>
    </lineage>
</organism>
<evidence type="ECO:0000313" key="3">
    <source>
        <dbReference type="EMBL" id="GLK88595.1"/>
    </source>
</evidence>
<sequence length="378" mass="40501">MRRLFRYTLATTALIVLGAYALWTDLPTDAHYLSDLRSEVALNHGLPGDNGNLLGIEPEMFSGDYHTVDLLRLKLAAYLHKARDEGLLNGKTVAVLPEHIGTWLVISGEKAEVYQAQTLDNAMAWLAASNPLKLGRALLLAKGDDRLQDALLRMKSADMARDYQAVFGGLAKDFGITLVAGSIVLPDPRVEAGQLVVGDGPLYNVSLVFGSDGAPLGQPQRKVYPIRDEQSFTAAAPASDLRVVDTPAGRLGVLICADSWYPAGYAELSKQNVQLLAVPAFLTGNGNWSKPWGGYNGSPTPSDVVLQPGSVSEGQAWQQLAMANRLGSSGAQVGITVFMRGQLWNLGSDGQSLLANGQDVSLVNESRGHGGRLLNIWL</sequence>
<dbReference type="PANTHER" id="PTHR43674:SF13">
    <property type="entry name" value="CN HYDROLASE DOMAIN-CONTAINING PROTEIN"/>
    <property type="match status" value="1"/>
</dbReference>
<dbReference type="Pfam" id="PF00795">
    <property type="entry name" value="CN_hydrolase"/>
    <property type="match status" value="1"/>
</dbReference>
<accession>A0A9W6K6H4</accession>
<dbReference type="GO" id="GO:0016811">
    <property type="term" value="F:hydrolase activity, acting on carbon-nitrogen (but not peptide) bonds, in linear amides"/>
    <property type="evidence" value="ECO:0007669"/>
    <property type="project" value="TreeGrafter"/>
</dbReference>
<dbReference type="PANTHER" id="PTHR43674">
    <property type="entry name" value="NITRILASE C965.09-RELATED"/>
    <property type="match status" value="1"/>
</dbReference>